<dbReference type="Gene3D" id="3.40.50.2300">
    <property type="match status" value="2"/>
</dbReference>
<evidence type="ECO:0000256" key="9">
    <source>
        <dbReference type="ARBA" id="ARBA00023136"/>
    </source>
</evidence>
<dbReference type="PRINTS" id="PR00177">
    <property type="entry name" value="NMDARECEPTOR"/>
</dbReference>
<dbReference type="InterPro" id="IPR001508">
    <property type="entry name" value="Iono_Glu_rcpt_met"/>
</dbReference>
<keyword evidence="7" id="KW-0770">Synapse</keyword>
<keyword evidence="12" id="KW-0628">Postsynaptic cell membrane</keyword>
<organism evidence="23 24">
    <name type="scientific">Trachymyrmex cornetzi</name>
    <dbReference type="NCBI Taxonomy" id="471704"/>
    <lineage>
        <taxon>Eukaryota</taxon>
        <taxon>Metazoa</taxon>
        <taxon>Ecdysozoa</taxon>
        <taxon>Arthropoda</taxon>
        <taxon>Hexapoda</taxon>
        <taxon>Insecta</taxon>
        <taxon>Pterygota</taxon>
        <taxon>Neoptera</taxon>
        <taxon>Endopterygota</taxon>
        <taxon>Hymenoptera</taxon>
        <taxon>Apocrita</taxon>
        <taxon>Aculeata</taxon>
        <taxon>Formicoidea</taxon>
        <taxon>Formicidae</taxon>
        <taxon>Myrmicinae</taxon>
        <taxon>Trachymyrmex</taxon>
    </lineage>
</organism>
<evidence type="ECO:0000256" key="16">
    <source>
        <dbReference type="ARBA" id="ARBA00072754"/>
    </source>
</evidence>
<keyword evidence="8" id="KW-0406">Ion transport</keyword>
<feature type="transmembrane region" description="Helical" evidence="20">
    <location>
        <begin position="333"/>
        <end position="352"/>
    </location>
</feature>
<keyword evidence="19" id="KW-1015">Disulfide bond</keyword>
<dbReference type="Pfam" id="PF00060">
    <property type="entry name" value="Lig_chan"/>
    <property type="match status" value="4"/>
</dbReference>
<dbReference type="FunFam" id="1.10.287.70:FF:000143">
    <property type="entry name" value="Probable glutamate receptor"/>
    <property type="match status" value="2"/>
</dbReference>
<dbReference type="GO" id="GO:0004970">
    <property type="term" value="F:glutamate-gated receptor activity"/>
    <property type="evidence" value="ECO:0007669"/>
    <property type="project" value="UniProtKB-ARBA"/>
</dbReference>
<dbReference type="Pfam" id="PF01094">
    <property type="entry name" value="ANF_receptor"/>
    <property type="match status" value="1"/>
</dbReference>
<evidence type="ECO:0000259" key="22">
    <source>
        <dbReference type="SMART" id="SM00918"/>
    </source>
</evidence>
<evidence type="ECO:0000259" key="21">
    <source>
        <dbReference type="SMART" id="SM00079"/>
    </source>
</evidence>
<evidence type="ECO:0000256" key="17">
    <source>
        <dbReference type="PIRSR" id="PIRSR601508-1"/>
    </source>
</evidence>
<dbReference type="SMART" id="SM00079">
    <property type="entry name" value="PBPe"/>
    <property type="match status" value="4"/>
</dbReference>
<feature type="domain" description="Ionotropic glutamate receptor C-terminal" evidence="21">
    <location>
        <begin position="1552"/>
        <end position="1875"/>
    </location>
</feature>
<dbReference type="SMART" id="SM00918">
    <property type="entry name" value="Lig_chan-Glu_bd"/>
    <property type="match status" value="1"/>
</dbReference>
<feature type="transmembrane region" description="Helical" evidence="20">
    <location>
        <begin position="1897"/>
        <end position="1924"/>
    </location>
</feature>
<evidence type="ECO:0000256" key="8">
    <source>
        <dbReference type="ARBA" id="ARBA00023065"/>
    </source>
</evidence>
<dbReference type="FunFam" id="3.40.190.10:FF:000060">
    <property type="entry name" value="Glutamate receptor ionotropic, kainate 1"/>
    <property type="match status" value="1"/>
</dbReference>
<feature type="transmembrane region" description="Helical" evidence="20">
    <location>
        <begin position="373"/>
        <end position="392"/>
    </location>
</feature>
<dbReference type="InterPro" id="IPR001320">
    <property type="entry name" value="Iontro_rcpt_C"/>
</dbReference>
<keyword evidence="9 20" id="KW-0472">Membrane</keyword>
<evidence type="ECO:0000313" key="24">
    <source>
        <dbReference type="Proteomes" id="UP000078492"/>
    </source>
</evidence>
<dbReference type="PANTHER" id="PTHR18966">
    <property type="entry name" value="IONOTROPIC GLUTAMATE RECEPTOR"/>
    <property type="match status" value="1"/>
</dbReference>
<reference evidence="23 24" key="1">
    <citation type="submission" date="2015-09" db="EMBL/GenBank/DDBJ databases">
        <title>Trachymyrmex cornetzi WGS genome.</title>
        <authorList>
            <person name="Nygaard S."/>
            <person name="Hu H."/>
            <person name="Boomsma J."/>
            <person name="Zhang G."/>
        </authorList>
    </citation>
    <scope>NUCLEOTIDE SEQUENCE [LARGE SCALE GENOMIC DNA]</scope>
    <source>
        <strain evidence="23">Tcor2-1</strain>
        <tissue evidence="23">Whole body</tissue>
    </source>
</reference>
<evidence type="ECO:0000256" key="3">
    <source>
        <dbReference type="ARBA" id="ARBA00022475"/>
    </source>
</evidence>
<dbReference type="Gene3D" id="3.40.190.10">
    <property type="entry name" value="Periplasmic binding protein-like II"/>
    <property type="match status" value="7"/>
</dbReference>
<feature type="transmembrane region" description="Helical" evidence="20">
    <location>
        <begin position="712"/>
        <end position="733"/>
    </location>
</feature>
<feature type="domain" description="Ionotropic glutamate receptor C-terminal" evidence="21">
    <location>
        <begin position="1150"/>
        <end position="1521"/>
    </location>
</feature>
<evidence type="ECO:0000256" key="14">
    <source>
        <dbReference type="ARBA" id="ARBA00023303"/>
    </source>
</evidence>
<proteinExistence type="inferred from homology"/>
<dbReference type="GO" id="GO:0045211">
    <property type="term" value="C:postsynaptic membrane"/>
    <property type="evidence" value="ECO:0007669"/>
    <property type="project" value="UniProtKB-SubCell"/>
</dbReference>
<feature type="transmembrane region" description="Helical" evidence="20">
    <location>
        <begin position="1548"/>
        <end position="1570"/>
    </location>
</feature>
<sequence length="1967" mass="225224">MTVVDFSLPFMTTGYSIVFSKPEKQTSSFFPVLAPFSKAVWLYMAIACFLVSIMLFLQARMAPEWNNPHHLYNTDSEELKNNFNFKNSFYLIIASFMQRGSNILLKTSSLRMLASIWWFFTLIMYSLYIANLAAFLTVDKIGIPVKGIEGLARQTKIKYGIQKGGATESFFQNSSYSTYKQMWDTMVNSKPSVFTSSYEEGINRVIHGERRYAFIMESGSSEYYIDRKCDLIKIGSVIESRGYGIAMPRESPYKNHINRAIVMINERGLLHKLKIKWWQEREGDLCKKDEINASTHELGMTGLGGVFFVLICGCSASFFIAICEFLWNIPKVATILMTVFQLCFKLGFSIILTKPEKQMSSFFPVLMPFSIEVWLSMAIACIVASIMLFLQAKMTPGKWNNPHLLCNADPEENNFNFKNSFYLTIGSFMQRGSNIRPKASSLRMLACIWWFFTLIIYSSYTANQAAFLNMDKIPVKGIEDLPKQTKIKYGALEDGITATFFENSKYLTYKQIWIAMANSRPSVFTSSYEEDISRVIHGKGRYAFLMESDAIEYITERQCNLIKIGSVFDNRGYGIAMPRNSRYREFINRAIRVLKKEDKLKALKKKWWQERGGGLCKKDEMENNESTNQLGMASLRGVFFILMYGCGASFFTAICEFLWNVRKVAVTEKITMWEVLVAELKFAVNIFAFTKPVKIAKSSNTHLFIFILYKKCIYNINFLIIFSIINTFLGAIFHKGEEHLQSVFSKAISDTKNENHKLAFELVAVIKYIEGNTNSFVTAIAACELLEEGVAAIFGPSSRYTSGIVASIAARFDIPHIEYVWRENERKKNQKKASSLMTINIFPASEQVSQSSRYVHYDNLDMFNMAIAAVIDSMNWRKFAAIYETDEGLSRLQKTLTLKGDMKDPIIHTAWKLDEGPDYRSMLKQIRYLPVCNIIIDVKPENIMKVLYQAKEVSLLADYSDFVITYLDSSTLPIVEMINGTSNITGLSIRENDDIKGINSVFIQQYSLIISNKHNIIYNKLDSAVLYDAVFLLHAALETLNARNIENVDMSIDPIPLSCTNSTRKYQVGPNIISVMREFFLTQISKRGKITGIMQLDEYGRRRDFNVTILNFRQLNIIKTGYWDFNGIHDAPITMDEDIYLYKRFIEERIFKISVIVNAPYIMEVIDGSTRGVLIGQKRYEGYCIDLINAIAEYLDFKGVIFQLVTDGYGSYNSETRTWNGLIRNILDYKADFAVSDLTITSYRETVVDFSLPFMTSGFSIMFSKPEKQTSSFFPVLMPFYIEVWLSMAIVCIVVSIMLFLQAKMTPGKRNNPHHLCNADPEENNFNFKNSFYLTIGSFMQRGSNIRPKASSLRMLASIWWFFTLIMYSSYTANQAAFLNMDKISIKGIEDLPKQTKIKYGALENSSTAAFFENSKYLTYKQIWIAMANSRPSVFTSSYEEGISRVIRGERRYAFLMESTTIEYIMERRCNLIKIGSVFDNRGYGIAMPRNSVYRRHINFAIQWLEKKGKLKALKKKWWQETGGGLCKKDEMENNESTNQLGMASLRGVFFVLICGCSASFFIAICEFLWNIHKVAMTEKEADLAICDLTITHERKSAVDFSYPFMNLGISIVFGKPEEKIPDFFSFLLPLSTEVWFYMATAFLGVSIMIFLQARMAPDEWDNPHPCNADPEELENNFNLKNSFWLTIGSLMQQGSDILPKAPSLRMLASMWWFFTLIMISSYTANLAAFLTVDKMDAPIKGVEDLAKQTKIKYGAQDGGSTSTFFKNSNYSTYKRMWATMIDTRPSVFTKDNKDGIDRVVKAKGLYAFFMESSSIDYQLERNCDIIKVGGLIDNKGYGIAMPRDSPYRTPINRAILKLGEIGKLSEIRKKWWQERGGGLCTKDETEKSENTSELGLANVGGVFFVLMCGLCGSFFIAICEFLWNIRKVAVTEKVNFYFFMFIIKFKKKIKLIFFLLIKKISQNFNV</sequence>
<keyword evidence="2" id="KW-0813">Transport</keyword>
<dbReference type="Proteomes" id="UP000078492">
    <property type="component" value="Unassembled WGS sequence"/>
</dbReference>
<keyword evidence="5" id="KW-0732">Signal</keyword>
<feature type="binding site" evidence="17">
    <location>
        <position position="1408"/>
    </location>
    <ligand>
        <name>L-glutamate</name>
        <dbReference type="ChEBI" id="CHEBI:29985"/>
    </ligand>
</feature>
<feature type="transmembrane region" description="Helical" evidence="20">
    <location>
        <begin position="1711"/>
        <end position="1733"/>
    </location>
</feature>
<feature type="transmembrane region" description="Helical" evidence="20">
    <location>
        <begin position="117"/>
        <end position="138"/>
    </location>
</feature>
<evidence type="ECO:0000256" key="4">
    <source>
        <dbReference type="ARBA" id="ARBA00022692"/>
    </source>
</evidence>
<feature type="binding site" evidence="17">
    <location>
        <position position="1244"/>
    </location>
    <ligand>
        <name>L-glutamate</name>
        <dbReference type="ChEBI" id="CHEBI:29985"/>
    </ligand>
</feature>
<accession>A0A151J146</accession>
<evidence type="ECO:0000256" key="7">
    <source>
        <dbReference type="ARBA" id="ARBA00023018"/>
    </source>
</evidence>
<keyword evidence="13" id="KW-1071">Ligand-gated ion channel</keyword>
<feature type="domain" description="Ionotropic glutamate receptor C-terminal" evidence="21">
    <location>
        <begin position="3"/>
        <end position="280"/>
    </location>
</feature>
<dbReference type="GO" id="GO:0008328">
    <property type="term" value="C:ionotropic glutamate receptor complex"/>
    <property type="evidence" value="ECO:0007669"/>
    <property type="project" value="UniProtKB-ARBA"/>
</dbReference>
<feature type="transmembrane region" description="Helical" evidence="20">
    <location>
        <begin position="442"/>
        <end position="460"/>
    </location>
</feature>
<dbReference type="FunFam" id="1.10.287.70:FF:000105">
    <property type="entry name" value="Eye-enriched kainate receptor, isoform A"/>
    <property type="match status" value="1"/>
</dbReference>
<feature type="transmembrane region" description="Helical" evidence="20">
    <location>
        <begin position="1635"/>
        <end position="1654"/>
    </location>
</feature>
<feature type="transmembrane region" description="Helical" evidence="20">
    <location>
        <begin position="1936"/>
        <end position="1958"/>
    </location>
</feature>
<evidence type="ECO:0000256" key="11">
    <source>
        <dbReference type="ARBA" id="ARBA00023180"/>
    </source>
</evidence>
<evidence type="ECO:0000313" key="23">
    <source>
        <dbReference type="EMBL" id="KYN15506.1"/>
    </source>
</evidence>
<dbReference type="Gene3D" id="1.10.287.70">
    <property type="match status" value="3"/>
</dbReference>
<evidence type="ECO:0000256" key="18">
    <source>
        <dbReference type="PIRSR" id="PIRSR601508-2"/>
    </source>
</evidence>
<dbReference type="STRING" id="471704.A0A151J146"/>
<comment type="similarity">
    <text evidence="1">Belongs to the glutamate-gated ion channel (TC 1.A.10.1) family.</text>
</comment>
<evidence type="ECO:0000256" key="5">
    <source>
        <dbReference type="ARBA" id="ARBA00022729"/>
    </source>
</evidence>
<dbReference type="InterPro" id="IPR019594">
    <property type="entry name" value="Glu/Gly-bd"/>
</dbReference>
<feature type="transmembrane region" description="Helical" evidence="20">
    <location>
        <begin position="1280"/>
        <end position="1301"/>
    </location>
</feature>
<dbReference type="InterPro" id="IPR001828">
    <property type="entry name" value="ANF_lig-bd_rcpt"/>
</dbReference>
<dbReference type="InterPro" id="IPR028082">
    <property type="entry name" value="Peripla_BP_I"/>
</dbReference>
<keyword evidence="14" id="KW-0407">Ion channel</keyword>
<keyword evidence="6 20" id="KW-1133">Transmembrane helix</keyword>
<name>A0A151J146_9HYME</name>
<feature type="domain" description="Ionotropic glutamate receptor C-terminal" evidence="21">
    <location>
        <begin position="422"/>
        <end position="610"/>
    </location>
</feature>
<evidence type="ECO:0000256" key="6">
    <source>
        <dbReference type="ARBA" id="ARBA00022989"/>
    </source>
</evidence>
<feature type="domain" description="Ionotropic glutamate receptor L-glutamate and glycine-binding" evidence="22">
    <location>
        <begin position="1160"/>
        <end position="1228"/>
    </location>
</feature>
<gene>
    <name evidence="23" type="ORF">ALC57_12291</name>
</gene>
<dbReference type="EMBL" id="KQ980575">
    <property type="protein sequence ID" value="KYN15506.1"/>
    <property type="molecule type" value="Genomic_DNA"/>
</dbReference>
<protein>
    <recommendedName>
        <fullName evidence="16">Glutamate receptor 1</fullName>
    </recommendedName>
</protein>
<feature type="site" description="Crucial to convey clamshell closure to channel opening" evidence="18">
    <location>
        <position position="1386"/>
    </location>
</feature>
<feature type="binding site" evidence="17">
    <location>
        <position position="1239"/>
    </location>
    <ligand>
        <name>L-glutamate</name>
        <dbReference type="ChEBI" id="CHEBI:29985"/>
    </ligand>
</feature>
<feature type="transmembrane region" description="Helical" evidence="20">
    <location>
        <begin position="638"/>
        <end position="659"/>
    </location>
</feature>
<dbReference type="FunFam" id="1.10.287.70:FF:000064">
    <property type="entry name" value="Glutamate receptor ionotropic, kainate"/>
    <property type="match status" value="1"/>
</dbReference>
<evidence type="ECO:0000256" key="1">
    <source>
        <dbReference type="ARBA" id="ARBA00008685"/>
    </source>
</evidence>
<dbReference type="Pfam" id="PF10613">
    <property type="entry name" value="Lig_chan-Glu_bd"/>
    <property type="match status" value="2"/>
</dbReference>
<feature type="transmembrane region" description="Helical" evidence="20">
    <location>
        <begin position="306"/>
        <end position="327"/>
    </location>
</feature>
<feature type="disulfide bond" evidence="19">
    <location>
        <begin position="1470"/>
        <end position="1527"/>
    </location>
</feature>
<evidence type="ECO:0000256" key="19">
    <source>
        <dbReference type="PIRSR" id="PIRSR601508-3"/>
    </source>
</evidence>
<dbReference type="SUPFAM" id="SSF53822">
    <property type="entry name" value="Periplasmic binding protein-like I"/>
    <property type="match status" value="1"/>
</dbReference>
<keyword evidence="24" id="KW-1185">Reference proteome</keyword>
<comment type="subcellular location">
    <subcellularLocation>
        <location evidence="15">Postsynaptic cell membrane</location>
        <topology evidence="15">Multi-pass membrane protein</topology>
    </subcellularLocation>
</comment>
<keyword evidence="11" id="KW-0325">Glycoprotein</keyword>
<dbReference type="FunFam" id="3.40.190.10:FF:000178">
    <property type="entry name" value="Glutamate receptor subunit"/>
    <property type="match status" value="1"/>
</dbReference>
<evidence type="ECO:0000256" key="12">
    <source>
        <dbReference type="ARBA" id="ARBA00023257"/>
    </source>
</evidence>
<evidence type="ECO:0000256" key="10">
    <source>
        <dbReference type="ARBA" id="ARBA00023170"/>
    </source>
</evidence>
<feature type="transmembrane region" description="Helical" evidence="20">
    <location>
        <begin position="1352"/>
        <end position="1371"/>
    </location>
</feature>
<evidence type="ECO:0000256" key="13">
    <source>
        <dbReference type="ARBA" id="ARBA00023286"/>
    </source>
</evidence>
<keyword evidence="3" id="KW-1003">Cell membrane</keyword>
<dbReference type="InterPro" id="IPR015683">
    <property type="entry name" value="Ionotropic_Glu_rcpt"/>
</dbReference>
<feature type="binding site" evidence="17">
    <location>
        <position position="1407"/>
    </location>
    <ligand>
        <name>L-glutamate</name>
        <dbReference type="ChEBI" id="CHEBI:29985"/>
    </ligand>
</feature>
<evidence type="ECO:0000256" key="2">
    <source>
        <dbReference type="ARBA" id="ARBA00022448"/>
    </source>
</evidence>
<evidence type="ECO:0000256" key="20">
    <source>
        <dbReference type="SAM" id="Phobius"/>
    </source>
</evidence>
<feature type="binding site" evidence="17">
    <location>
        <position position="1458"/>
    </location>
    <ligand>
        <name>L-glutamate</name>
        <dbReference type="ChEBI" id="CHEBI:29985"/>
    </ligand>
</feature>
<dbReference type="SUPFAM" id="SSF53850">
    <property type="entry name" value="Periplasmic binding protein-like II"/>
    <property type="match status" value="4"/>
</dbReference>
<dbReference type="FunFam" id="3.40.190.10:FF:000061">
    <property type="entry name" value="Glutamate receptor, ionotropic kainate"/>
    <property type="match status" value="3"/>
</dbReference>
<keyword evidence="10 23" id="KW-0675">Receptor</keyword>
<feature type="transmembrane region" description="Helical" evidence="20">
    <location>
        <begin position="40"/>
        <end position="57"/>
    </location>
</feature>
<evidence type="ECO:0000256" key="15">
    <source>
        <dbReference type="ARBA" id="ARBA00034104"/>
    </source>
</evidence>
<keyword evidence="4 20" id="KW-0812">Transmembrane</keyword>